<keyword evidence="6" id="KW-1185">Reference proteome</keyword>
<evidence type="ECO:0000259" key="4">
    <source>
        <dbReference type="PROSITE" id="PS50893"/>
    </source>
</evidence>
<proteinExistence type="predicted"/>
<dbReference type="Proteomes" id="UP000078292">
    <property type="component" value="Unassembled WGS sequence"/>
</dbReference>
<dbReference type="PROSITE" id="PS50893">
    <property type="entry name" value="ABC_TRANSPORTER_2"/>
    <property type="match status" value="1"/>
</dbReference>
<sequence length="237" mass="25182">MCRRRGCAVGTVTLNAHGLACGYNDSVVCGPFDFAMGSCEVVAVVGNNAAGKSTLLRTIVGDQRSVSGEIRINTLVPNPEAVAFRRLLSTVTDADAFFSSLTVQEHLTMVAAGHGVKNVGSSVDAELSFFDLFDAADSLPRHLSSGQRRRLLLAAAFIRPFQLLVLDEPEQRLDTGMRQILGTRLGKLRGGPGAAALIATHDADVLLASASRCLVIADGLVREVTPQEGAQWITKNH</sequence>
<keyword evidence="3" id="KW-0067">ATP-binding</keyword>
<keyword evidence="1" id="KW-0813">Transport</keyword>
<organism evidence="5 6">
    <name type="scientific">Enteractinococcus helveticum</name>
    <dbReference type="NCBI Taxonomy" id="1837282"/>
    <lineage>
        <taxon>Bacteria</taxon>
        <taxon>Bacillati</taxon>
        <taxon>Actinomycetota</taxon>
        <taxon>Actinomycetes</taxon>
        <taxon>Micrococcales</taxon>
        <taxon>Micrococcaceae</taxon>
    </lineage>
</organism>
<feature type="domain" description="ABC transporter" evidence="4">
    <location>
        <begin position="14"/>
        <end position="237"/>
    </location>
</feature>
<dbReference type="PROSITE" id="PS00211">
    <property type="entry name" value="ABC_TRANSPORTER_1"/>
    <property type="match status" value="1"/>
</dbReference>
<dbReference type="Gene3D" id="3.40.50.300">
    <property type="entry name" value="P-loop containing nucleotide triphosphate hydrolases"/>
    <property type="match status" value="1"/>
</dbReference>
<dbReference type="AlphaFoldDB" id="A0A1B7M266"/>
<dbReference type="EMBL" id="LXEY01000009">
    <property type="protein sequence ID" value="OAV62692.1"/>
    <property type="molecule type" value="Genomic_DNA"/>
</dbReference>
<evidence type="ECO:0000256" key="2">
    <source>
        <dbReference type="ARBA" id="ARBA00022741"/>
    </source>
</evidence>
<dbReference type="PANTHER" id="PTHR42939:SF1">
    <property type="entry name" value="ABC TRANSPORTER ATP-BINDING PROTEIN ALBC-RELATED"/>
    <property type="match status" value="1"/>
</dbReference>
<evidence type="ECO:0000313" key="6">
    <source>
        <dbReference type="Proteomes" id="UP000078292"/>
    </source>
</evidence>
<comment type="caution">
    <text evidence="5">The sequence shown here is derived from an EMBL/GenBank/DDBJ whole genome shotgun (WGS) entry which is preliminary data.</text>
</comment>
<dbReference type="GO" id="GO:0005524">
    <property type="term" value="F:ATP binding"/>
    <property type="evidence" value="ECO:0007669"/>
    <property type="project" value="UniProtKB-KW"/>
</dbReference>
<evidence type="ECO:0000256" key="3">
    <source>
        <dbReference type="ARBA" id="ARBA00022840"/>
    </source>
</evidence>
<accession>A0A1B7M266</accession>
<dbReference type="GO" id="GO:0016887">
    <property type="term" value="F:ATP hydrolysis activity"/>
    <property type="evidence" value="ECO:0007669"/>
    <property type="project" value="InterPro"/>
</dbReference>
<dbReference type="InterPro" id="IPR003593">
    <property type="entry name" value="AAA+_ATPase"/>
</dbReference>
<dbReference type="InterPro" id="IPR017871">
    <property type="entry name" value="ABC_transporter-like_CS"/>
</dbReference>
<dbReference type="InterPro" id="IPR003439">
    <property type="entry name" value="ABC_transporter-like_ATP-bd"/>
</dbReference>
<keyword evidence="2" id="KW-0547">Nucleotide-binding</keyword>
<gene>
    <name evidence="5" type="ORF">A6F49_04910</name>
</gene>
<dbReference type="SMART" id="SM00382">
    <property type="entry name" value="AAA"/>
    <property type="match status" value="1"/>
</dbReference>
<reference evidence="5 6" key="1">
    <citation type="submission" date="2016-04" db="EMBL/GenBank/DDBJ databases">
        <title>First whole genome shotgun sequence of the bacterium Enteractinococcus sp. strain UASWS1574.</title>
        <authorList>
            <person name="Crovadore J."/>
            <person name="Chablais R."/>
            <person name="Lefort F."/>
        </authorList>
    </citation>
    <scope>NUCLEOTIDE SEQUENCE [LARGE SCALE GENOMIC DNA]</scope>
    <source>
        <strain evidence="5 6">UASWS1574</strain>
    </source>
</reference>
<dbReference type="InterPro" id="IPR027417">
    <property type="entry name" value="P-loop_NTPase"/>
</dbReference>
<dbReference type="PANTHER" id="PTHR42939">
    <property type="entry name" value="ABC TRANSPORTER ATP-BINDING PROTEIN ALBC-RELATED"/>
    <property type="match status" value="1"/>
</dbReference>
<dbReference type="Pfam" id="PF00005">
    <property type="entry name" value="ABC_tran"/>
    <property type="match status" value="1"/>
</dbReference>
<name>A0A1B7M266_9MICC</name>
<protein>
    <recommendedName>
        <fullName evidence="4">ABC transporter domain-containing protein</fullName>
    </recommendedName>
</protein>
<dbReference type="STRING" id="1837282.A6F49_04910"/>
<dbReference type="InterPro" id="IPR051782">
    <property type="entry name" value="ABC_Transporter_VariousFunc"/>
</dbReference>
<evidence type="ECO:0000313" key="5">
    <source>
        <dbReference type="EMBL" id="OAV62692.1"/>
    </source>
</evidence>
<evidence type="ECO:0000256" key="1">
    <source>
        <dbReference type="ARBA" id="ARBA00022448"/>
    </source>
</evidence>
<dbReference type="SUPFAM" id="SSF52540">
    <property type="entry name" value="P-loop containing nucleoside triphosphate hydrolases"/>
    <property type="match status" value="1"/>
</dbReference>